<sequence length="57" mass="6414">TEIVYKDGKQYKCLKDLISAIERSGDSINQPKVNTVIASMPSRIFEVITNKGGRTHY</sequence>
<dbReference type="AlphaFoldDB" id="A0A177B6E0"/>
<proteinExistence type="predicted"/>
<dbReference type="InterPro" id="IPR036397">
    <property type="entry name" value="RNaseH_sf"/>
</dbReference>
<feature type="non-terminal residue" evidence="1">
    <location>
        <position position="1"/>
    </location>
</feature>
<dbReference type="Proteomes" id="UP000078046">
    <property type="component" value="Unassembled WGS sequence"/>
</dbReference>
<reference evidence="1 2" key="1">
    <citation type="submission" date="2016-04" db="EMBL/GenBank/DDBJ databases">
        <title>The genome of Intoshia linei affirms orthonectids as highly simplified spiralians.</title>
        <authorList>
            <person name="Mikhailov K.V."/>
            <person name="Slusarev G.S."/>
            <person name="Nikitin M.A."/>
            <person name="Logacheva M.D."/>
            <person name="Penin A."/>
            <person name="Aleoshin V."/>
            <person name="Panchin Y.V."/>
        </authorList>
    </citation>
    <scope>NUCLEOTIDE SEQUENCE [LARGE SCALE GENOMIC DNA]</scope>
    <source>
        <strain evidence="1">Intl2013</strain>
        <tissue evidence="1">Whole animal</tissue>
    </source>
</reference>
<gene>
    <name evidence="1" type="ORF">A3Q56_03035</name>
</gene>
<comment type="caution">
    <text evidence="1">The sequence shown here is derived from an EMBL/GenBank/DDBJ whole genome shotgun (WGS) entry which is preliminary data.</text>
</comment>
<evidence type="ECO:0000313" key="1">
    <source>
        <dbReference type="EMBL" id="OAF69213.1"/>
    </source>
</evidence>
<dbReference type="Gene3D" id="3.30.420.10">
    <property type="entry name" value="Ribonuclease H-like superfamily/Ribonuclease H"/>
    <property type="match status" value="1"/>
</dbReference>
<organism evidence="1 2">
    <name type="scientific">Intoshia linei</name>
    <dbReference type="NCBI Taxonomy" id="1819745"/>
    <lineage>
        <taxon>Eukaryota</taxon>
        <taxon>Metazoa</taxon>
        <taxon>Spiralia</taxon>
        <taxon>Lophotrochozoa</taxon>
        <taxon>Mesozoa</taxon>
        <taxon>Orthonectida</taxon>
        <taxon>Rhopaluridae</taxon>
        <taxon>Intoshia</taxon>
    </lineage>
</organism>
<keyword evidence="2" id="KW-1185">Reference proteome</keyword>
<dbReference type="GO" id="GO:0003676">
    <property type="term" value="F:nucleic acid binding"/>
    <property type="evidence" value="ECO:0007669"/>
    <property type="project" value="InterPro"/>
</dbReference>
<accession>A0A177B6E0</accession>
<evidence type="ECO:0000313" key="2">
    <source>
        <dbReference type="Proteomes" id="UP000078046"/>
    </source>
</evidence>
<protein>
    <submittedName>
        <fullName evidence="1">Uncharacterized protein</fullName>
    </submittedName>
</protein>
<dbReference type="OrthoDB" id="9996331at2759"/>
<name>A0A177B6E0_9BILA</name>
<dbReference type="EMBL" id="LWCA01000318">
    <property type="protein sequence ID" value="OAF69213.1"/>
    <property type="molecule type" value="Genomic_DNA"/>
</dbReference>